<feature type="transmembrane region" description="Helical" evidence="7">
    <location>
        <begin position="255"/>
        <end position="275"/>
    </location>
</feature>
<feature type="transmembrane region" description="Helical" evidence="7">
    <location>
        <begin position="202"/>
        <end position="219"/>
    </location>
</feature>
<evidence type="ECO:0000256" key="1">
    <source>
        <dbReference type="ARBA" id="ARBA00004651"/>
    </source>
</evidence>
<evidence type="ECO:0000259" key="8">
    <source>
        <dbReference type="PROSITE" id="PS50928"/>
    </source>
</evidence>
<dbReference type="AlphaFoldDB" id="A0A4V3WE06"/>
<keyword evidence="5 7" id="KW-1133">Transmembrane helix</keyword>
<dbReference type="PANTHER" id="PTHR30193:SF37">
    <property type="entry name" value="INNER MEMBRANE ABC TRANSPORTER PERMEASE PROTEIN YCJO"/>
    <property type="match status" value="1"/>
</dbReference>
<keyword evidence="2 7" id="KW-0813">Transport</keyword>
<keyword evidence="3" id="KW-1003">Cell membrane</keyword>
<feature type="transmembrane region" description="Helical" evidence="7">
    <location>
        <begin position="75"/>
        <end position="96"/>
    </location>
</feature>
<dbReference type="OrthoDB" id="5174895at2"/>
<feature type="domain" description="ABC transmembrane type-1" evidence="8">
    <location>
        <begin position="71"/>
        <end position="275"/>
    </location>
</feature>
<dbReference type="InterPro" id="IPR000515">
    <property type="entry name" value="MetI-like"/>
</dbReference>
<dbReference type="InterPro" id="IPR035906">
    <property type="entry name" value="MetI-like_sf"/>
</dbReference>
<evidence type="ECO:0000313" key="9">
    <source>
        <dbReference type="EMBL" id="THF74315.1"/>
    </source>
</evidence>
<dbReference type="Proteomes" id="UP000310636">
    <property type="component" value="Unassembled WGS sequence"/>
</dbReference>
<evidence type="ECO:0000256" key="4">
    <source>
        <dbReference type="ARBA" id="ARBA00022692"/>
    </source>
</evidence>
<evidence type="ECO:0000256" key="7">
    <source>
        <dbReference type="RuleBase" id="RU363032"/>
    </source>
</evidence>
<accession>A0A4V3WE06</accession>
<dbReference type="Pfam" id="PF00528">
    <property type="entry name" value="BPD_transp_1"/>
    <property type="match status" value="1"/>
</dbReference>
<dbReference type="RefSeq" id="WP_136372716.1">
    <property type="nucleotide sequence ID" value="NZ_SSOB01000042.1"/>
</dbReference>
<evidence type="ECO:0000256" key="5">
    <source>
        <dbReference type="ARBA" id="ARBA00022989"/>
    </source>
</evidence>
<reference evidence="9 10" key="1">
    <citation type="submission" date="2019-04" db="EMBL/GenBank/DDBJ databases">
        <title>Cohnella sp. nov. isolated from preserved vegetables.</title>
        <authorList>
            <person name="Lin S.-Y."/>
            <person name="Hung M.-H."/>
            <person name="Young C.-C."/>
        </authorList>
    </citation>
    <scope>NUCLEOTIDE SEQUENCE [LARGE SCALE GENOMIC DNA]</scope>
    <source>
        <strain evidence="9 10">CC-MHH1044</strain>
    </source>
</reference>
<evidence type="ECO:0000256" key="3">
    <source>
        <dbReference type="ARBA" id="ARBA00022475"/>
    </source>
</evidence>
<keyword evidence="6 7" id="KW-0472">Membrane</keyword>
<proteinExistence type="inferred from homology"/>
<comment type="caution">
    <text evidence="9">The sequence shown here is derived from an EMBL/GenBank/DDBJ whole genome shotgun (WGS) entry which is preliminary data.</text>
</comment>
<feature type="transmembrane region" description="Helical" evidence="7">
    <location>
        <begin position="12"/>
        <end position="34"/>
    </location>
</feature>
<comment type="similarity">
    <text evidence="7">Belongs to the binding-protein-dependent transport system permease family.</text>
</comment>
<name>A0A4V3WE06_9BACL</name>
<gene>
    <name evidence="9" type="ORF">E6C55_25795</name>
</gene>
<dbReference type="CDD" id="cd06261">
    <property type="entry name" value="TM_PBP2"/>
    <property type="match status" value="1"/>
</dbReference>
<dbReference type="Gene3D" id="1.10.3720.10">
    <property type="entry name" value="MetI-like"/>
    <property type="match status" value="1"/>
</dbReference>
<evidence type="ECO:0000256" key="6">
    <source>
        <dbReference type="ARBA" id="ARBA00023136"/>
    </source>
</evidence>
<dbReference type="GO" id="GO:0055085">
    <property type="term" value="P:transmembrane transport"/>
    <property type="evidence" value="ECO:0007669"/>
    <property type="project" value="InterPro"/>
</dbReference>
<dbReference type="EMBL" id="SSOB01000042">
    <property type="protein sequence ID" value="THF74315.1"/>
    <property type="molecule type" value="Genomic_DNA"/>
</dbReference>
<feature type="transmembrane region" description="Helical" evidence="7">
    <location>
        <begin position="149"/>
        <end position="171"/>
    </location>
</feature>
<comment type="subcellular location">
    <subcellularLocation>
        <location evidence="1 7">Cell membrane</location>
        <topology evidence="1 7">Multi-pass membrane protein</topology>
    </subcellularLocation>
</comment>
<sequence length="286" mass="31049">MKAKAHRNTTLGNLTLFLPGFLIFAIAVVVPFFIGLRVALTNWDGISQTMDYVGFRNFRLIAGSSEFRAALNNSLYFAILITVANNVLSLAIALGLNNAFKGRGITRSAFFFPTCLSTVLAAFIWNFLFRDVFSELWGVKSMLGNMDTVIPGIVIIALWNSVGINIVIYLAGLTSIPRDLYEAAIVDGAGAWQKFRKITVPMLMPAFTVCVTMTLVSGLKEFATTMAATGGGPGHSSEMISINIYKNLYSYYQAGYGQAVALVFVVLLAVGGGLLTRILRGREVDV</sequence>
<protein>
    <submittedName>
        <fullName evidence="9">Sugar ABC transporter permease</fullName>
    </submittedName>
</protein>
<dbReference type="SUPFAM" id="SSF161098">
    <property type="entry name" value="MetI-like"/>
    <property type="match status" value="1"/>
</dbReference>
<organism evidence="9 10">
    <name type="scientific">Cohnella fermenti</name>
    <dbReference type="NCBI Taxonomy" id="2565925"/>
    <lineage>
        <taxon>Bacteria</taxon>
        <taxon>Bacillati</taxon>
        <taxon>Bacillota</taxon>
        <taxon>Bacilli</taxon>
        <taxon>Bacillales</taxon>
        <taxon>Paenibacillaceae</taxon>
        <taxon>Cohnella</taxon>
    </lineage>
</organism>
<evidence type="ECO:0000256" key="2">
    <source>
        <dbReference type="ARBA" id="ARBA00022448"/>
    </source>
</evidence>
<evidence type="ECO:0000313" key="10">
    <source>
        <dbReference type="Proteomes" id="UP000310636"/>
    </source>
</evidence>
<dbReference type="InterPro" id="IPR051393">
    <property type="entry name" value="ABC_transporter_permease"/>
</dbReference>
<dbReference type="PROSITE" id="PS50928">
    <property type="entry name" value="ABC_TM1"/>
    <property type="match status" value="1"/>
</dbReference>
<dbReference type="PANTHER" id="PTHR30193">
    <property type="entry name" value="ABC TRANSPORTER PERMEASE PROTEIN"/>
    <property type="match status" value="1"/>
</dbReference>
<feature type="transmembrane region" description="Helical" evidence="7">
    <location>
        <begin position="108"/>
        <end position="129"/>
    </location>
</feature>
<keyword evidence="10" id="KW-1185">Reference proteome</keyword>
<keyword evidence="4 7" id="KW-0812">Transmembrane</keyword>
<dbReference type="GO" id="GO:0005886">
    <property type="term" value="C:plasma membrane"/>
    <property type="evidence" value="ECO:0007669"/>
    <property type="project" value="UniProtKB-SubCell"/>
</dbReference>